<dbReference type="AlphaFoldDB" id="A0A2U3KH61"/>
<gene>
    <name evidence="1" type="ORF">SBF1_200007</name>
</gene>
<sequence>MPDIIFIRQNSNQVVPLFSLKVDEGIEKTPSNHLCRVYLI</sequence>
<dbReference type="Proteomes" id="UP000238916">
    <property type="component" value="Unassembled WGS sequence"/>
</dbReference>
<name>A0A2U3KH61_9FIRM</name>
<reference evidence="2" key="1">
    <citation type="submission" date="2018-02" db="EMBL/GenBank/DDBJ databases">
        <authorList>
            <person name="Hausmann B."/>
        </authorList>
    </citation>
    <scope>NUCLEOTIDE SEQUENCE [LARGE SCALE GENOMIC DNA]</scope>
    <source>
        <strain evidence="2">Peat soil MAG SbF1</strain>
    </source>
</reference>
<evidence type="ECO:0000313" key="2">
    <source>
        <dbReference type="Proteomes" id="UP000238916"/>
    </source>
</evidence>
<proteinExistence type="predicted"/>
<evidence type="ECO:0000313" key="1">
    <source>
        <dbReference type="EMBL" id="SPF38983.1"/>
    </source>
</evidence>
<organism evidence="1 2">
    <name type="scientific">Candidatus Desulfosporosinus infrequens</name>
    <dbReference type="NCBI Taxonomy" id="2043169"/>
    <lineage>
        <taxon>Bacteria</taxon>
        <taxon>Bacillati</taxon>
        <taxon>Bacillota</taxon>
        <taxon>Clostridia</taxon>
        <taxon>Eubacteriales</taxon>
        <taxon>Desulfitobacteriaceae</taxon>
        <taxon>Desulfosporosinus</taxon>
    </lineage>
</organism>
<dbReference type="EMBL" id="OMOF01000113">
    <property type="protein sequence ID" value="SPF38983.1"/>
    <property type="molecule type" value="Genomic_DNA"/>
</dbReference>
<accession>A0A2U3KH61</accession>
<protein>
    <submittedName>
        <fullName evidence="1">Uncharacterized protein</fullName>
    </submittedName>
</protein>